<accession>A0A167P7P2</accession>
<dbReference type="OrthoDB" id="1470350at2759"/>
<comment type="similarity">
    <text evidence="3">Belongs to the cytochrome P450 family.</text>
</comment>
<dbReference type="SUPFAM" id="SSF48264">
    <property type="entry name" value="Cytochrome P450"/>
    <property type="match status" value="1"/>
</dbReference>
<dbReference type="PRINTS" id="PR00465">
    <property type="entry name" value="EP450IV"/>
</dbReference>
<keyword evidence="4 9" id="KW-0349">Heme</keyword>
<evidence type="ECO:0000256" key="2">
    <source>
        <dbReference type="ARBA" id="ARBA00005179"/>
    </source>
</evidence>
<proteinExistence type="inferred from homology"/>
<organism evidence="10 11">
    <name type="scientific">Calocera viscosa (strain TUFC12733)</name>
    <dbReference type="NCBI Taxonomy" id="1330018"/>
    <lineage>
        <taxon>Eukaryota</taxon>
        <taxon>Fungi</taxon>
        <taxon>Dikarya</taxon>
        <taxon>Basidiomycota</taxon>
        <taxon>Agaricomycotina</taxon>
        <taxon>Dacrymycetes</taxon>
        <taxon>Dacrymycetales</taxon>
        <taxon>Dacrymycetaceae</taxon>
        <taxon>Calocera</taxon>
    </lineage>
</organism>
<name>A0A167P7P2_CALVF</name>
<dbReference type="GO" id="GO:0020037">
    <property type="term" value="F:heme binding"/>
    <property type="evidence" value="ECO:0007669"/>
    <property type="project" value="InterPro"/>
</dbReference>
<dbReference type="PANTHER" id="PTHR24305">
    <property type="entry name" value="CYTOCHROME P450"/>
    <property type="match status" value="1"/>
</dbReference>
<evidence type="ECO:0000313" key="11">
    <source>
        <dbReference type="Proteomes" id="UP000076738"/>
    </source>
</evidence>
<evidence type="ECO:0000256" key="9">
    <source>
        <dbReference type="PIRSR" id="PIRSR602403-1"/>
    </source>
</evidence>
<dbReference type="InterPro" id="IPR002403">
    <property type="entry name" value="Cyt_P450_E_grp-IV"/>
</dbReference>
<dbReference type="Pfam" id="PF00067">
    <property type="entry name" value="p450"/>
    <property type="match status" value="1"/>
</dbReference>
<dbReference type="Gene3D" id="1.10.630.10">
    <property type="entry name" value="Cytochrome P450"/>
    <property type="match status" value="1"/>
</dbReference>
<dbReference type="EMBL" id="KV417275">
    <property type="protein sequence ID" value="KZO98500.1"/>
    <property type="molecule type" value="Genomic_DNA"/>
</dbReference>
<dbReference type="InterPro" id="IPR050121">
    <property type="entry name" value="Cytochrome_P450_monoxygenase"/>
</dbReference>
<feature type="binding site" description="axial binding residue" evidence="9">
    <location>
        <position position="246"/>
    </location>
    <ligand>
        <name>heme</name>
        <dbReference type="ChEBI" id="CHEBI:30413"/>
    </ligand>
    <ligandPart>
        <name>Fe</name>
        <dbReference type="ChEBI" id="CHEBI:18248"/>
    </ligandPart>
</feature>
<dbReference type="STRING" id="1330018.A0A167P7P2"/>
<dbReference type="GO" id="GO:0004497">
    <property type="term" value="F:monooxygenase activity"/>
    <property type="evidence" value="ECO:0007669"/>
    <property type="project" value="UniProtKB-KW"/>
</dbReference>
<dbReference type="GO" id="GO:0016705">
    <property type="term" value="F:oxidoreductase activity, acting on paired donors, with incorporation or reduction of molecular oxygen"/>
    <property type="evidence" value="ECO:0007669"/>
    <property type="project" value="InterPro"/>
</dbReference>
<sequence>MIETAIQTILPTALYKLLKLLPLRSWQFITQADQRLADYGLTALHAHRALYPTLSPAQAQECGDMLGPLRLSLDQDTGLPMSDAQIAGNLATYILAGADTTPAALSFITWELARRADVYAKLRGELEAAAREAGLAEGEDWRFEQLKELPYLAAVVKEGLRRYPPTVMPMTRVVPREGLQLSPAAGGEMLEAGTYVCASPWNLQMDATVFPEPERFEPERWLSATEEERKRMEESWMPFGLGVRACQGKL</sequence>
<keyword evidence="6" id="KW-0560">Oxidoreductase</keyword>
<dbReference type="PRINTS" id="PR00385">
    <property type="entry name" value="P450"/>
</dbReference>
<reference evidence="10 11" key="1">
    <citation type="journal article" date="2016" name="Mol. Biol. Evol.">
        <title>Comparative Genomics of Early-Diverging Mushroom-Forming Fungi Provides Insights into the Origins of Lignocellulose Decay Capabilities.</title>
        <authorList>
            <person name="Nagy L.G."/>
            <person name="Riley R."/>
            <person name="Tritt A."/>
            <person name="Adam C."/>
            <person name="Daum C."/>
            <person name="Floudas D."/>
            <person name="Sun H."/>
            <person name="Yadav J.S."/>
            <person name="Pangilinan J."/>
            <person name="Larsson K.H."/>
            <person name="Matsuura K."/>
            <person name="Barry K."/>
            <person name="Labutti K."/>
            <person name="Kuo R."/>
            <person name="Ohm R.A."/>
            <person name="Bhattacharya S.S."/>
            <person name="Shirouzu T."/>
            <person name="Yoshinaga Y."/>
            <person name="Martin F.M."/>
            <person name="Grigoriev I.V."/>
            <person name="Hibbett D.S."/>
        </authorList>
    </citation>
    <scope>NUCLEOTIDE SEQUENCE [LARGE SCALE GENOMIC DNA]</scope>
    <source>
        <strain evidence="10 11">TUFC12733</strain>
    </source>
</reference>
<gene>
    <name evidence="10" type="ORF">CALVIDRAFT_535140</name>
</gene>
<evidence type="ECO:0000313" key="10">
    <source>
        <dbReference type="EMBL" id="KZO98500.1"/>
    </source>
</evidence>
<dbReference type="Proteomes" id="UP000076738">
    <property type="component" value="Unassembled WGS sequence"/>
</dbReference>
<dbReference type="InterPro" id="IPR036396">
    <property type="entry name" value="Cyt_P450_sf"/>
</dbReference>
<keyword evidence="5 9" id="KW-0479">Metal-binding</keyword>
<dbReference type="GO" id="GO:0005506">
    <property type="term" value="F:iron ion binding"/>
    <property type="evidence" value="ECO:0007669"/>
    <property type="project" value="InterPro"/>
</dbReference>
<evidence type="ECO:0000256" key="6">
    <source>
        <dbReference type="ARBA" id="ARBA00023002"/>
    </source>
</evidence>
<evidence type="ECO:0000256" key="7">
    <source>
        <dbReference type="ARBA" id="ARBA00023004"/>
    </source>
</evidence>
<evidence type="ECO:0000256" key="5">
    <source>
        <dbReference type="ARBA" id="ARBA00022723"/>
    </source>
</evidence>
<dbReference type="AlphaFoldDB" id="A0A167P7P2"/>
<comment type="cofactor">
    <cofactor evidence="1 9">
        <name>heme</name>
        <dbReference type="ChEBI" id="CHEBI:30413"/>
    </cofactor>
</comment>
<keyword evidence="11" id="KW-1185">Reference proteome</keyword>
<dbReference type="InterPro" id="IPR001128">
    <property type="entry name" value="Cyt_P450"/>
</dbReference>
<keyword evidence="7 9" id="KW-0408">Iron</keyword>
<dbReference type="PANTHER" id="PTHR24305:SF166">
    <property type="entry name" value="CYTOCHROME P450 12A4, MITOCHONDRIAL-RELATED"/>
    <property type="match status" value="1"/>
</dbReference>
<evidence type="ECO:0000256" key="4">
    <source>
        <dbReference type="ARBA" id="ARBA00022617"/>
    </source>
</evidence>
<evidence type="ECO:0000256" key="3">
    <source>
        <dbReference type="ARBA" id="ARBA00010617"/>
    </source>
</evidence>
<protein>
    <submittedName>
        <fullName evidence="10">Cytochrome P450</fullName>
    </submittedName>
</protein>
<evidence type="ECO:0000256" key="8">
    <source>
        <dbReference type="ARBA" id="ARBA00023033"/>
    </source>
</evidence>
<comment type="pathway">
    <text evidence="2">Secondary metabolite biosynthesis.</text>
</comment>
<keyword evidence="8" id="KW-0503">Monooxygenase</keyword>
<evidence type="ECO:0000256" key="1">
    <source>
        <dbReference type="ARBA" id="ARBA00001971"/>
    </source>
</evidence>